<dbReference type="PROSITE" id="PS50297">
    <property type="entry name" value="ANK_REP_REGION"/>
    <property type="match status" value="2"/>
</dbReference>
<evidence type="ECO:0000256" key="4">
    <source>
        <dbReference type="ARBA" id="ARBA00022989"/>
    </source>
</evidence>
<keyword evidence="5 7" id="KW-0040">ANK repeat</keyword>
<dbReference type="InterPro" id="IPR026961">
    <property type="entry name" value="PGG_dom"/>
</dbReference>
<feature type="repeat" description="ANK" evidence="7">
    <location>
        <begin position="73"/>
        <end position="95"/>
    </location>
</feature>
<dbReference type="InterPro" id="IPR002110">
    <property type="entry name" value="Ankyrin_rpt"/>
</dbReference>
<dbReference type="Proteomes" id="UP000077755">
    <property type="component" value="Chromosome 9"/>
</dbReference>
<feature type="repeat" description="ANK" evidence="7">
    <location>
        <begin position="273"/>
        <end position="296"/>
    </location>
</feature>
<keyword evidence="6 8" id="KW-0472">Membrane</keyword>
<dbReference type="GO" id="GO:0005886">
    <property type="term" value="C:plasma membrane"/>
    <property type="evidence" value="ECO:0007669"/>
    <property type="project" value="TreeGrafter"/>
</dbReference>
<proteinExistence type="predicted"/>
<feature type="transmembrane region" description="Helical" evidence="8">
    <location>
        <begin position="414"/>
        <end position="431"/>
    </location>
</feature>
<evidence type="ECO:0000313" key="10">
    <source>
        <dbReference type="EMBL" id="KZM81996.1"/>
    </source>
</evidence>
<gene>
    <name evidence="10" type="ORF">DCAR_029609</name>
    <name evidence="11" type="ORF">DCAR_0934113</name>
</gene>
<evidence type="ECO:0000259" key="9">
    <source>
        <dbReference type="Pfam" id="PF13962"/>
    </source>
</evidence>
<evidence type="ECO:0000256" key="8">
    <source>
        <dbReference type="SAM" id="Phobius"/>
    </source>
</evidence>
<evidence type="ECO:0000256" key="1">
    <source>
        <dbReference type="ARBA" id="ARBA00004141"/>
    </source>
</evidence>
<dbReference type="EMBL" id="LNRQ01000009">
    <property type="protein sequence ID" value="KZM81996.1"/>
    <property type="molecule type" value="Genomic_DNA"/>
</dbReference>
<dbReference type="InterPro" id="IPR036770">
    <property type="entry name" value="Ankyrin_rpt-contain_sf"/>
</dbReference>
<dbReference type="Gene3D" id="1.25.40.20">
    <property type="entry name" value="Ankyrin repeat-containing domain"/>
    <property type="match status" value="2"/>
</dbReference>
<dbReference type="Gramene" id="KZM81996">
    <property type="protein sequence ID" value="KZM81996"/>
    <property type="gene ID" value="DCAR_029609"/>
</dbReference>
<feature type="transmembrane region" description="Helical" evidence="8">
    <location>
        <begin position="451"/>
        <end position="474"/>
    </location>
</feature>
<dbReference type="SMART" id="SM00248">
    <property type="entry name" value="ANK"/>
    <property type="match status" value="7"/>
</dbReference>
<keyword evidence="12" id="KW-1185">Reference proteome</keyword>
<evidence type="ECO:0000256" key="3">
    <source>
        <dbReference type="ARBA" id="ARBA00022737"/>
    </source>
</evidence>
<keyword evidence="2 8" id="KW-0812">Transmembrane</keyword>
<dbReference type="Pfam" id="PF12796">
    <property type="entry name" value="Ank_2"/>
    <property type="match status" value="3"/>
</dbReference>
<dbReference type="PANTHER" id="PTHR24186">
    <property type="entry name" value="PROTEIN PHOSPHATASE 1 REGULATORY SUBUNIT"/>
    <property type="match status" value="1"/>
</dbReference>
<evidence type="ECO:0000256" key="6">
    <source>
        <dbReference type="ARBA" id="ARBA00023136"/>
    </source>
</evidence>
<accession>A0A175YEC8</accession>
<feature type="transmembrane region" description="Helical" evidence="8">
    <location>
        <begin position="486"/>
        <end position="506"/>
    </location>
</feature>
<feature type="domain" description="PGG" evidence="9">
    <location>
        <begin position="405"/>
        <end position="511"/>
    </location>
</feature>
<dbReference type="EMBL" id="CP093351">
    <property type="protein sequence ID" value="WOH14593.1"/>
    <property type="molecule type" value="Genomic_DNA"/>
</dbReference>
<dbReference type="SUPFAM" id="SSF48403">
    <property type="entry name" value="Ankyrin repeat"/>
    <property type="match status" value="1"/>
</dbReference>
<dbReference type="Pfam" id="PF13962">
    <property type="entry name" value="PGG"/>
    <property type="match status" value="1"/>
</dbReference>
<dbReference type="PROSITE" id="PS50088">
    <property type="entry name" value="ANK_REPEAT"/>
    <property type="match status" value="2"/>
</dbReference>
<name>A0A175YEC8_DAUCS</name>
<reference evidence="10" key="1">
    <citation type="journal article" date="2016" name="Nat. Genet.">
        <title>A high-quality carrot genome assembly provides new insights into carotenoid accumulation and asterid genome evolution.</title>
        <authorList>
            <person name="Iorizzo M."/>
            <person name="Ellison S."/>
            <person name="Senalik D."/>
            <person name="Zeng P."/>
            <person name="Satapoomin P."/>
            <person name="Huang J."/>
            <person name="Bowman M."/>
            <person name="Iovene M."/>
            <person name="Sanseverino W."/>
            <person name="Cavagnaro P."/>
            <person name="Yildiz M."/>
            <person name="Macko-Podgorni A."/>
            <person name="Moranska E."/>
            <person name="Grzebelus E."/>
            <person name="Grzebelus D."/>
            <person name="Ashrafi H."/>
            <person name="Zheng Z."/>
            <person name="Cheng S."/>
            <person name="Spooner D."/>
            <person name="Van Deynze A."/>
            <person name="Simon P."/>
        </authorList>
    </citation>
    <scope>NUCLEOTIDE SEQUENCE [LARGE SCALE GENOMIC DNA]</scope>
    <source>
        <tissue evidence="10">Leaf</tissue>
    </source>
</reference>
<evidence type="ECO:0000256" key="2">
    <source>
        <dbReference type="ARBA" id="ARBA00022692"/>
    </source>
</evidence>
<sequence length="558" mass="62278">MTSTMNYMKSVLYDAVTNDDNNALAAMQASDLEDQRTPTNSTILHLACQYGSINCVQHILMNHSSLLLKTNSRGETALHLAAKQGQLDVVQELVSTATASMTVQNLMRSADEDLETALHGAVRYNRRAVVELLVVTDPSYPHPQNKYKETPLYLASIRYYTDIITTILVNCNWPNIISGSAGGGTDLHAICGGPEGRTALHAVVLDYRNHGGHECVQRLLDWNIGLLKEVDDYGWTVFHYAAHNDLHTIVELIIGLLVADEDKYVAYHKDKMYGRTPLHIAAYTGNVDVMKTFVKHFPDCWEITDGSGRNILHIAVEEDRKDRRPAEWEVDWEVLDSNNYTPLDVLHLEQETHTLANQLLVRTSLIKANVRKHWWLWRTLREPNADSGKRIVKHTEITNNIEIEEHRKAINTHMVVSALIATVAFSVLFNVPGGFDGSKGSPVLLRKTDFAYFIILDALALMLSVASLLLYFFTSSNKDASQVKRIVRNTAALNFLAICSMMVAFVEGTSVMLADKSTLGAGVNLLILFFVIGATPVYIYNLRGEVRSRTLLPASNSV</sequence>
<keyword evidence="3" id="KW-0677">Repeat</keyword>
<evidence type="ECO:0000313" key="11">
    <source>
        <dbReference type="EMBL" id="WOH14593.1"/>
    </source>
</evidence>
<reference evidence="11" key="2">
    <citation type="submission" date="2022-03" db="EMBL/GenBank/DDBJ databases">
        <title>Draft title - Genomic analysis of global carrot germplasm unveils the trajectory of domestication and the origin of high carotenoid orange carrot.</title>
        <authorList>
            <person name="Iorizzo M."/>
            <person name="Ellison S."/>
            <person name="Senalik D."/>
            <person name="Macko-Podgorni A."/>
            <person name="Grzebelus D."/>
            <person name="Bostan H."/>
            <person name="Rolling W."/>
            <person name="Curaba J."/>
            <person name="Simon P."/>
        </authorList>
    </citation>
    <scope>NUCLEOTIDE SEQUENCE</scope>
    <source>
        <tissue evidence="11">Leaf</tissue>
    </source>
</reference>
<protein>
    <recommendedName>
        <fullName evidence="9">PGG domain-containing protein</fullName>
    </recommendedName>
</protein>
<organism evidence="10">
    <name type="scientific">Daucus carota subsp. sativus</name>
    <name type="common">Carrot</name>
    <dbReference type="NCBI Taxonomy" id="79200"/>
    <lineage>
        <taxon>Eukaryota</taxon>
        <taxon>Viridiplantae</taxon>
        <taxon>Streptophyta</taxon>
        <taxon>Embryophyta</taxon>
        <taxon>Tracheophyta</taxon>
        <taxon>Spermatophyta</taxon>
        <taxon>Magnoliopsida</taxon>
        <taxon>eudicotyledons</taxon>
        <taxon>Gunneridae</taxon>
        <taxon>Pentapetalae</taxon>
        <taxon>asterids</taxon>
        <taxon>campanulids</taxon>
        <taxon>Apiales</taxon>
        <taxon>Apiaceae</taxon>
        <taxon>Apioideae</taxon>
        <taxon>Scandiceae</taxon>
        <taxon>Daucinae</taxon>
        <taxon>Daucus</taxon>
        <taxon>Daucus sect. Daucus</taxon>
    </lineage>
</organism>
<evidence type="ECO:0000313" key="12">
    <source>
        <dbReference type="Proteomes" id="UP000077755"/>
    </source>
</evidence>
<feature type="transmembrane region" description="Helical" evidence="8">
    <location>
        <begin position="518"/>
        <end position="540"/>
    </location>
</feature>
<dbReference type="OMA" id="YHHKEKE"/>
<evidence type="ECO:0000256" key="7">
    <source>
        <dbReference type="PROSITE-ProRule" id="PRU00023"/>
    </source>
</evidence>
<evidence type="ECO:0000256" key="5">
    <source>
        <dbReference type="ARBA" id="ARBA00023043"/>
    </source>
</evidence>
<comment type="subcellular location">
    <subcellularLocation>
        <location evidence="1">Membrane</location>
        <topology evidence="1">Multi-pass membrane protein</topology>
    </subcellularLocation>
</comment>
<dbReference type="AlphaFoldDB" id="A0A175YEC8"/>
<keyword evidence="4 8" id="KW-1133">Transmembrane helix</keyword>
<dbReference type="STRING" id="79200.A0A175YEC8"/>
<dbReference type="PANTHER" id="PTHR24186:SF50">
    <property type="entry name" value="ANKYRIN REPEAT-CONTAINING PROTEIN ITN1-LIKE ISOFORM X1"/>
    <property type="match status" value="1"/>
</dbReference>